<reference evidence="9 10" key="1">
    <citation type="submission" date="2023-01" db="EMBL/GenBank/DDBJ databases">
        <title>Novel species of the genus Vogesella isolated from rivers.</title>
        <authorList>
            <person name="Lu H."/>
        </authorList>
    </citation>
    <scope>NUCLEOTIDE SEQUENCE [LARGE SCALE GENOMIC DNA]</scope>
    <source>
        <strain evidence="9 10">DC21W</strain>
    </source>
</reference>
<dbReference type="InterPro" id="IPR017937">
    <property type="entry name" value="Thioredoxin_CS"/>
</dbReference>
<comment type="caution">
    <text evidence="9">The sequence shown here is derived from an EMBL/GenBank/DDBJ whole genome shotgun (WGS) entry which is preliminary data.</text>
</comment>
<dbReference type="InterPro" id="IPR013766">
    <property type="entry name" value="Thioredoxin_domain"/>
</dbReference>
<name>A0ABT5IWX2_9NEIS</name>
<dbReference type="InterPro" id="IPR036249">
    <property type="entry name" value="Thioredoxin-like_sf"/>
</dbReference>
<dbReference type="PROSITE" id="PS51352">
    <property type="entry name" value="THIOREDOXIN_2"/>
    <property type="match status" value="1"/>
</dbReference>
<evidence type="ECO:0000256" key="6">
    <source>
        <dbReference type="NCBIfam" id="TIGR01068"/>
    </source>
</evidence>
<feature type="domain" description="Thioredoxin" evidence="8">
    <location>
        <begin position="1"/>
        <end position="105"/>
    </location>
</feature>
<dbReference type="RefSeq" id="WP_272751404.1">
    <property type="nucleotide sequence ID" value="NZ_JAQQLF010000008.1"/>
</dbReference>
<evidence type="ECO:0000256" key="1">
    <source>
        <dbReference type="ARBA" id="ARBA00008987"/>
    </source>
</evidence>
<dbReference type="PANTHER" id="PTHR45663:SF40">
    <property type="entry name" value="THIOREDOXIN 2"/>
    <property type="match status" value="1"/>
</dbReference>
<dbReference type="EMBL" id="JAQQLF010000008">
    <property type="protein sequence ID" value="MDC7717055.1"/>
    <property type="molecule type" value="Genomic_DNA"/>
</dbReference>
<evidence type="ECO:0000259" key="8">
    <source>
        <dbReference type="PROSITE" id="PS51352"/>
    </source>
</evidence>
<proteinExistence type="inferred from homology"/>
<dbReference type="PRINTS" id="PR00421">
    <property type="entry name" value="THIOREDOXIN"/>
</dbReference>
<evidence type="ECO:0000256" key="5">
    <source>
        <dbReference type="ARBA" id="ARBA00023284"/>
    </source>
</evidence>
<evidence type="ECO:0000256" key="3">
    <source>
        <dbReference type="ARBA" id="ARBA00022982"/>
    </source>
</evidence>
<dbReference type="PIRSF" id="PIRSF000077">
    <property type="entry name" value="Thioredoxin"/>
    <property type="match status" value="1"/>
</dbReference>
<accession>A0ABT5IWX2</accession>
<evidence type="ECO:0000313" key="9">
    <source>
        <dbReference type="EMBL" id="MDC7717055.1"/>
    </source>
</evidence>
<organism evidence="9 10">
    <name type="scientific">Vogesella aquatica</name>
    <dbReference type="NCBI Taxonomy" id="2984206"/>
    <lineage>
        <taxon>Bacteria</taxon>
        <taxon>Pseudomonadati</taxon>
        <taxon>Pseudomonadota</taxon>
        <taxon>Betaproteobacteria</taxon>
        <taxon>Neisseriales</taxon>
        <taxon>Chromobacteriaceae</taxon>
        <taxon>Vogesella</taxon>
    </lineage>
</organism>
<keyword evidence="2" id="KW-0813">Transport</keyword>
<dbReference type="Proteomes" id="UP001219956">
    <property type="component" value="Unassembled WGS sequence"/>
</dbReference>
<keyword evidence="5" id="KW-0676">Redox-active center</keyword>
<dbReference type="SUPFAM" id="SSF52833">
    <property type="entry name" value="Thioredoxin-like"/>
    <property type="match status" value="1"/>
</dbReference>
<evidence type="ECO:0000256" key="4">
    <source>
        <dbReference type="ARBA" id="ARBA00023157"/>
    </source>
</evidence>
<dbReference type="NCBIfam" id="TIGR01068">
    <property type="entry name" value="thioredoxin"/>
    <property type="match status" value="1"/>
</dbReference>
<keyword evidence="10" id="KW-1185">Reference proteome</keyword>
<evidence type="ECO:0000256" key="2">
    <source>
        <dbReference type="ARBA" id="ARBA00022448"/>
    </source>
</evidence>
<dbReference type="InterPro" id="IPR005746">
    <property type="entry name" value="Thioredoxin"/>
</dbReference>
<dbReference type="PROSITE" id="PS00194">
    <property type="entry name" value="THIOREDOXIN_1"/>
    <property type="match status" value="1"/>
</dbReference>
<keyword evidence="3" id="KW-0249">Electron transport</keyword>
<dbReference type="CDD" id="cd02947">
    <property type="entry name" value="TRX_family"/>
    <property type="match status" value="1"/>
</dbReference>
<dbReference type="Gene3D" id="3.40.30.10">
    <property type="entry name" value="Glutaredoxin"/>
    <property type="match status" value="1"/>
</dbReference>
<dbReference type="PANTHER" id="PTHR45663">
    <property type="entry name" value="GEO12009P1"/>
    <property type="match status" value="1"/>
</dbReference>
<protein>
    <recommendedName>
        <fullName evidence="6 7">Thioredoxin</fullName>
    </recommendedName>
</protein>
<comment type="similarity">
    <text evidence="1 7">Belongs to the thioredoxin family.</text>
</comment>
<gene>
    <name evidence="9" type="primary">trxA</name>
    <name evidence="9" type="ORF">PQU95_07475</name>
</gene>
<dbReference type="Pfam" id="PF00085">
    <property type="entry name" value="Thioredoxin"/>
    <property type="match status" value="1"/>
</dbReference>
<keyword evidence="4" id="KW-1015">Disulfide bond</keyword>
<evidence type="ECO:0000313" key="10">
    <source>
        <dbReference type="Proteomes" id="UP001219956"/>
    </source>
</evidence>
<sequence>MSYVNLTADTFNDYAEREGIVMLDFWAEWCGPCKMFGPVFEAAAEKHPDIVFAKIDTEAERELAGHFQIRSIPTLMALKDGIVVFHQAGAMMAGQFDQLIQAIRDLDMDKVRAEISAQQD</sequence>
<evidence type="ECO:0000256" key="7">
    <source>
        <dbReference type="PIRNR" id="PIRNR000077"/>
    </source>
</evidence>